<evidence type="ECO:0008006" key="3">
    <source>
        <dbReference type="Google" id="ProtNLM"/>
    </source>
</evidence>
<dbReference type="AlphaFoldDB" id="A0A350P5N9"/>
<accession>A0A350P5N9</accession>
<evidence type="ECO:0000313" key="1">
    <source>
        <dbReference type="EMBL" id="HAW76606.1"/>
    </source>
</evidence>
<proteinExistence type="predicted"/>
<comment type="caution">
    <text evidence="1">The sequence shown here is derived from an EMBL/GenBank/DDBJ whole genome shotgun (WGS) entry which is preliminary data.</text>
</comment>
<organism evidence="1 2">
    <name type="scientific">Alteromonas australica</name>
    <dbReference type="NCBI Taxonomy" id="589873"/>
    <lineage>
        <taxon>Bacteria</taxon>
        <taxon>Pseudomonadati</taxon>
        <taxon>Pseudomonadota</taxon>
        <taxon>Gammaproteobacteria</taxon>
        <taxon>Alteromonadales</taxon>
        <taxon>Alteromonadaceae</taxon>
        <taxon>Alteromonas/Salinimonas group</taxon>
        <taxon>Alteromonas</taxon>
    </lineage>
</organism>
<evidence type="ECO:0000313" key="2">
    <source>
        <dbReference type="Proteomes" id="UP000263517"/>
    </source>
</evidence>
<dbReference type="RefSeq" id="WP_272969306.1">
    <property type="nucleotide sequence ID" value="NZ_CALBIY010000033.1"/>
</dbReference>
<protein>
    <recommendedName>
        <fullName evidence="3">Dienelactone hydrolase domain-containing protein</fullName>
    </recommendedName>
</protein>
<gene>
    <name evidence="1" type="ORF">DCW74_12835</name>
</gene>
<reference evidence="1 2" key="1">
    <citation type="journal article" date="2018" name="Nat. Biotechnol.">
        <title>A standardized bacterial taxonomy based on genome phylogeny substantially revises the tree of life.</title>
        <authorList>
            <person name="Parks D.H."/>
            <person name="Chuvochina M."/>
            <person name="Waite D.W."/>
            <person name="Rinke C."/>
            <person name="Skarshewski A."/>
            <person name="Chaumeil P.A."/>
            <person name="Hugenholtz P."/>
        </authorList>
    </citation>
    <scope>NUCLEOTIDE SEQUENCE [LARGE SCALE GENOMIC DNA]</scope>
    <source>
        <strain evidence="1">UBA11978</strain>
    </source>
</reference>
<name>A0A350P5N9_9ALTE</name>
<dbReference type="Proteomes" id="UP000263517">
    <property type="component" value="Unassembled WGS sequence"/>
</dbReference>
<sequence length="183" mass="20560">MISVIVADIFGKTPALEELANIICKNHLIVDPYDGQYKMFQTESDAYEYFSSNIGLGNYSKHLINSLTNLDSSVNLVGFSIGAAAIWNLSGSFASSRIKKAICFYGSQIRNNRKVVPLFPVTLVFPKTEKHFSVSELISELRNTERTKIRQVPYFHGFMNRCSTNFNLQGYESELRTLAANAI</sequence>
<dbReference type="EMBL" id="DNAN01000457">
    <property type="protein sequence ID" value="HAW76606.1"/>
    <property type="molecule type" value="Genomic_DNA"/>
</dbReference>